<reference evidence="2" key="3">
    <citation type="submission" date="2019-09" db="EMBL/GenBank/DDBJ databases">
        <title>Co-occurence of chitin degradation, pigmentation and bioactivity in marine Pseudoalteromonas.</title>
        <authorList>
            <person name="Sonnenschein E.C."/>
            <person name="Bech P.K."/>
        </authorList>
    </citation>
    <scope>NUCLEOTIDE SEQUENCE</scope>
    <source>
        <strain evidence="2">S3790</strain>
    </source>
</reference>
<dbReference type="Proteomes" id="UP000307164">
    <property type="component" value="Unassembled WGS sequence"/>
</dbReference>
<dbReference type="AlphaFoldDB" id="A0A5S3V5Y3"/>
<dbReference type="Pfam" id="PF00903">
    <property type="entry name" value="Glyoxalase"/>
    <property type="match status" value="1"/>
</dbReference>
<evidence type="ECO:0000313" key="4">
    <source>
        <dbReference type="Proteomes" id="UP000307164"/>
    </source>
</evidence>
<dbReference type="InterPro" id="IPR004360">
    <property type="entry name" value="Glyas_Fos-R_dOase_dom"/>
</dbReference>
<dbReference type="InterPro" id="IPR029068">
    <property type="entry name" value="Glyas_Bleomycin-R_OHBP_Dase"/>
</dbReference>
<dbReference type="OrthoDB" id="674527at2"/>
<accession>A0A5S3V5Y3</accession>
<dbReference type="EMBL" id="PNBX01000068">
    <property type="protein sequence ID" value="TMO66818.1"/>
    <property type="molecule type" value="Genomic_DNA"/>
</dbReference>
<comment type="caution">
    <text evidence="2">The sequence shown here is derived from an EMBL/GenBank/DDBJ whole genome shotgun (WGS) entry which is preliminary data.</text>
</comment>
<evidence type="ECO:0000259" key="1">
    <source>
        <dbReference type="Pfam" id="PF00903"/>
    </source>
</evidence>
<dbReference type="Proteomes" id="UP000307217">
    <property type="component" value="Unassembled WGS sequence"/>
</dbReference>
<gene>
    <name evidence="2" type="ORF">CWC19_15505</name>
    <name evidence="3" type="ORF">CWC20_15250</name>
</gene>
<keyword evidence="4" id="KW-1185">Reference proteome</keyword>
<reference evidence="2 5" key="1">
    <citation type="submission" date="2018-01" db="EMBL/GenBank/DDBJ databases">
        <authorList>
            <person name="Paulsen S."/>
            <person name="Gram L.K."/>
        </authorList>
    </citation>
    <scope>NUCLEOTIDE SEQUENCE [LARGE SCALE GENOMIC DNA]</scope>
    <source>
        <strain evidence="2 5">S3790</strain>
        <strain evidence="3">S3895</strain>
    </source>
</reference>
<feature type="domain" description="Glyoxalase/fosfomycin resistance/dioxygenase" evidence="1">
    <location>
        <begin position="19"/>
        <end position="116"/>
    </location>
</feature>
<dbReference type="SUPFAM" id="SSF54593">
    <property type="entry name" value="Glyoxalase/Bleomycin resistance protein/Dihydroxybiphenyl dioxygenase"/>
    <property type="match status" value="1"/>
</dbReference>
<dbReference type="CDD" id="cd08356">
    <property type="entry name" value="VOC_CChe_VCA0619_like"/>
    <property type="match status" value="1"/>
</dbReference>
<evidence type="ECO:0000313" key="2">
    <source>
        <dbReference type="EMBL" id="TMO66818.1"/>
    </source>
</evidence>
<organism evidence="2 5">
    <name type="scientific">Pseudoalteromonas aurantia</name>
    <dbReference type="NCBI Taxonomy" id="43654"/>
    <lineage>
        <taxon>Bacteria</taxon>
        <taxon>Pseudomonadati</taxon>
        <taxon>Pseudomonadota</taxon>
        <taxon>Gammaproteobacteria</taxon>
        <taxon>Alteromonadales</taxon>
        <taxon>Pseudoalteromonadaceae</taxon>
        <taxon>Pseudoalteromonas</taxon>
    </lineage>
</organism>
<dbReference type="RefSeq" id="WP_138592701.1">
    <property type="nucleotide sequence ID" value="NZ_PNBW01000079.1"/>
</dbReference>
<reference evidence="4 5" key="2">
    <citation type="submission" date="2019-06" db="EMBL/GenBank/DDBJ databases">
        <title>Co-occurence of chitin degradation, pigmentation and bioactivity in marine Pseudoalteromonas.</title>
        <authorList>
            <person name="Sonnenschein E.C."/>
            <person name="Bech P.K."/>
        </authorList>
    </citation>
    <scope>NUCLEOTIDE SEQUENCE [LARGE SCALE GENOMIC DNA]</scope>
    <source>
        <strain evidence="5">S3790</strain>
        <strain evidence="3 4">S3895</strain>
    </source>
</reference>
<evidence type="ECO:0000313" key="3">
    <source>
        <dbReference type="EMBL" id="TMO72422.1"/>
    </source>
</evidence>
<dbReference type="EMBL" id="PNBW01000079">
    <property type="protein sequence ID" value="TMO72422.1"/>
    <property type="molecule type" value="Genomic_DNA"/>
</dbReference>
<evidence type="ECO:0000313" key="5">
    <source>
        <dbReference type="Proteomes" id="UP000307217"/>
    </source>
</evidence>
<protein>
    <submittedName>
        <fullName evidence="2">Glyoxalase</fullName>
    </submittedName>
</protein>
<sequence>MNNLTAIAIQPFIPAKCFSSSIKFYQALGFELVSEHSGIAAFRYQSYSFLLQDFYEPTHCENYMMHLHVSDLNAWYQHLLALELEHDFSCKLTEITTQPWGMREFCLYDPSGVLWRVAQNNDDVQQC</sequence>
<name>A0A5S3V5Y3_9GAMM</name>
<proteinExistence type="predicted"/>
<dbReference type="Gene3D" id="3.10.180.10">
    <property type="entry name" value="2,3-Dihydroxybiphenyl 1,2-Dioxygenase, domain 1"/>
    <property type="match status" value="1"/>
</dbReference>